<dbReference type="InterPro" id="IPR011050">
    <property type="entry name" value="Pectin_lyase_fold/virulence"/>
</dbReference>
<feature type="signal peptide" evidence="1">
    <location>
        <begin position="1"/>
        <end position="36"/>
    </location>
</feature>
<keyword evidence="1" id="KW-0732">Signal</keyword>
<dbReference type="EMBL" id="JBHSNB010000001">
    <property type="protein sequence ID" value="MFC5585022.1"/>
    <property type="molecule type" value="Genomic_DNA"/>
</dbReference>
<dbReference type="RefSeq" id="WP_223019232.1">
    <property type="nucleotide sequence ID" value="NZ_CP078143.1"/>
</dbReference>
<protein>
    <submittedName>
        <fullName evidence="3">Autotransporter domain-containing protein</fullName>
    </submittedName>
</protein>
<gene>
    <name evidence="3" type="ORF">ACFPOD_07865</name>
</gene>
<dbReference type="InterPro" id="IPR006315">
    <property type="entry name" value="OM_autotransptr_brl_dom"/>
</dbReference>
<proteinExistence type="predicted"/>
<dbReference type="SUPFAM" id="SSF51126">
    <property type="entry name" value="Pectin lyase-like"/>
    <property type="match status" value="1"/>
</dbReference>
<evidence type="ECO:0000313" key="4">
    <source>
        <dbReference type="Proteomes" id="UP001596107"/>
    </source>
</evidence>
<dbReference type="Proteomes" id="UP001596107">
    <property type="component" value="Unassembled WGS sequence"/>
</dbReference>
<feature type="chain" id="PRO_5045496470" evidence="1">
    <location>
        <begin position="37"/>
        <end position="1280"/>
    </location>
</feature>
<name>A0ABW0T7F1_9HYPH</name>
<dbReference type="SUPFAM" id="SSF103515">
    <property type="entry name" value="Autotransporter"/>
    <property type="match status" value="1"/>
</dbReference>
<dbReference type="InterPro" id="IPR036709">
    <property type="entry name" value="Autotransporte_beta_dom_sf"/>
</dbReference>
<evidence type="ECO:0000259" key="2">
    <source>
        <dbReference type="PROSITE" id="PS51208"/>
    </source>
</evidence>
<dbReference type="InterPro" id="IPR030895">
    <property type="entry name" value="T5SS_PEPC_rpt"/>
</dbReference>
<accession>A0ABW0T7F1</accession>
<dbReference type="NCBIfam" id="TIGR04393">
    <property type="entry name" value="rpt_T5SS_PEPC"/>
    <property type="match status" value="9"/>
</dbReference>
<dbReference type="InterPro" id="IPR005546">
    <property type="entry name" value="Autotransporte_beta"/>
</dbReference>
<dbReference type="PROSITE" id="PS51208">
    <property type="entry name" value="AUTOTRANSPORTER"/>
    <property type="match status" value="1"/>
</dbReference>
<feature type="domain" description="Autotransporter" evidence="2">
    <location>
        <begin position="1004"/>
        <end position="1280"/>
    </location>
</feature>
<dbReference type="Gene3D" id="2.40.128.130">
    <property type="entry name" value="Autotransporter beta-domain"/>
    <property type="match status" value="1"/>
</dbReference>
<dbReference type="NCBIfam" id="TIGR01414">
    <property type="entry name" value="autotrans_barl"/>
    <property type="match status" value="1"/>
</dbReference>
<sequence length="1280" mass="127900">MPKTVGRVSINTLSRALLCSTAIAGCLLGASVPAMAQSINWDGDTSSDWGTADNWDLGVVPTGVLNVYLNGDGADPVIDGVVMGGTAHAGTIIFGSTPASPGSLLFDNGGRLESGTAYVGDAASSQHSIRLQGASSWEVTGTIFLGSVSQGNLAVTAASTMTSSDAVLGMGAFTYGIATVQNAGSSWDAGEDLTVGRNGTGQLFILDQGVVGAEYVALAEEAGSTGVVLVNGAGSQLIVDHSLDVGEGGEGQLAITDGGYVSSSDIARIGRDTGSQGAVQVATNGVWDHAGTIVVGGEGEGYLTIDVDGAVNSVNGIIGQTSGSVGSALVGGTWTNTGYITVGQSSLGEMRIANGQVTSSFGIIADNAGADGSSVTVDGASASWNANDGLYVGDGGDGRLDIINGGLVTADEVEIGGGGGTQGAVLVDGAGSLLDAVNVLSVGVDTVGSLQVVNRARATTYRARIGSDADGVGTVTVDGSGSSFDVDENLYVGWSGNGRIDVVNEGQVEADILIIAENPGSAGDILVDGAGTVLSANELLVGWEGDGALTISNGGRVNSTHGYVAQLDTSSGSVTVTGPGSSWWLTGASGNLFVGEEAEGTLVVANGGLVNQDAGDAHIGAGTNLAGLGNVLVTGPGSEWVTSGRIYVGSSNSGTVTIADGGSVESAELLIASASGFAGTLNIGAVSGGTAAGAGTLSTSAVAFGDGDGTLVFNHTDSGYDFNTFLASSGTGTHQVLQEAGVTLFSGDWSAFNGTTTVSGGTLMVNGLLNGAIQVGGGVLGGTGAVGDLALNSGGVLAPGNSIGTINAAGAVINPGGVYEVELNDGGFVAGVNNDLLAVTGAVTINGGTVHVTRENGTDDGSTYTPGTYTIVRAGALTGAFGAVTDDFVFLDFVDSYDYTLNEAYLTSSMAVTSFCVVGMSNNQCAAGEGVFSLGSGNSVFDAVLGLSAAEAPVAFDLLSGEIHASAQTGLLEDSRFPREATTDRLRVALGGLGSDNSAQIEKRISESFGLWGQGYGSWGQWDSDGNAATMDRNIGGFLMGGDALVWDNVRFGVLAGYSRSSFSADDRLSSGSADTYTLGIYSGGGWDAFTLTGGFAHSWHSLNTSRTASFSGFLDSLSASYDARTLQAWGEAAYSFEAGGARFQPFANLAYVNLSTDGFTETGGAAALTASSNVVDATFTTLGLRAETDVSLGDMNATLRGMMGWRHVFGGAPARNMAFASGGDAFTIAGVPMAQNSLVLDAGLDVNLNENAILGFAYGGQFGSGVQDHSANLNLSVRF</sequence>
<keyword evidence="4" id="KW-1185">Reference proteome</keyword>
<evidence type="ECO:0000256" key="1">
    <source>
        <dbReference type="SAM" id="SignalP"/>
    </source>
</evidence>
<comment type="caution">
    <text evidence="3">The sequence shown here is derived from an EMBL/GenBank/DDBJ whole genome shotgun (WGS) entry which is preliminary data.</text>
</comment>
<dbReference type="Pfam" id="PF03797">
    <property type="entry name" value="Autotransporter"/>
    <property type="match status" value="1"/>
</dbReference>
<dbReference type="PROSITE" id="PS51257">
    <property type="entry name" value="PROKAR_LIPOPROTEIN"/>
    <property type="match status" value="1"/>
</dbReference>
<evidence type="ECO:0000313" key="3">
    <source>
        <dbReference type="EMBL" id="MFC5585022.1"/>
    </source>
</evidence>
<reference evidence="4" key="1">
    <citation type="journal article" date="2019" name="Int. J. Syst. Evol. Microbiol.">
        <title>The Global Catalogue of Microorganisms (GCM) 10K type strain sequencing project: providing services to taxonomists for standard genome sequencing and annotation.</title>
        <authorList>
            <consortium name="The Broad Institute Genomics Platform"/>
            <consortium name="The Broad Institute Genome Sequencing Center for Infectious Disease"/>
            <person name="Wu L."/>
            <person name="Ma J."/>
        </authorList>
    </citation>
    <scope>NUCLEOTIDE SEQUENCE [LARGE SCALE GENOMIC DNA]</scope>
    <source>
        <strain evidence="4">JCM 3366</strain>
    </source>
</reference>
<dbReference type="SMART" id="SM00869">
    <property type="entry name" value="Autotransporter"/>
    <property type="match status" value="1"/>
</dbReference>
<organism evidence="3 4">
    <name type="scientific">Nitratireductor kimnyeongensis</name>
    <dbReference type="NCBI Taxonomy" id="430679"/>
    <lineage>
        <taxon>Bacteria</taxon>
        <taxon>Pseudomonadati</taxon>
        <taxon>Pseudomonadota</taxon>
        <taxon>Alphaproteobacteria</taxon>
        <taxon>Hyphomicrobiales</taxon>
        <taxon>Phyllobacteriaceae</taxon>
        <taxon>Nitratireductor</taxon>
    </lineage>
</organism>